<dbReference type="AlphaFoldDB" id="A0A8T1U8I8"/>
<proteinExistence type="predicted"/>
<sequence length="279" mass="32132">MRSSYHHVDREEDSLSAKYHEMHCIMTKCGTASGGTCRCRYKILACEEQVQNFVKGWRRRNKPDRMVPVIDICRQCMCDRTDRADSGTGSLLVFCDVQDVNGLVEPALGTGSEAKPFRQLIFRNLYDLHFTATEEEVFRKRGDMVNYAHDFAGSSTIHVSYRFGCKDLVFPVGKLSTPTGYAATNDPVETYHYSLKIVNDRKRATPTELITRLDLSCIVYVASMILFIDEPQVSKRLKALYRQADKKKLMEVYIVHRLQNRDLVLVSLRQRHSNYTVRK</sequence>
<organism evidence="1 2">
    <name type="scientific">Phytophthora cactorum</name>
    <dbReference type="NCBI Taxonomy" id="29920"/>
    <lineage>
        <taxon>Eukaryota</taxon>
        <taxon>Sar</taxon>
        <taxon>Stramenopiles</taxon>
        <taxon>Oomycota</taxon>
        <taxon>Peronosporomycetes</taxon>
        <taxon>Peronosporales</taxon>
        <taxon>Peronosporaceae</taxon>
        <taxon>Phytophthora</taxon>
    </lineage>
</organism>
<evidence type="ECO:0000313" key="1">
    <source>
        <dbReference type="EMBL" id="KAG6957475.1"/>
    </source>
</evidence>
<dbReference type="Proteomes" id="UP000688947">
    <property type="component" value="Unassembled WGS sequence"/>
</dbReference>
<accession>A0A8T1U8I8</accession>
<protein>
    <submittedName>
        <fullName evidence="1">Uncharacterized protein</fullName>
    </submittedName>
</protein>
<comment type="caution">
    <text evidence="1">The sequence shown here is derived from an EMBL/GenBank/DDBJ whole genome shotgun (WGS) entry which is preliminary data.</text>
</comment>
<gene>
    <name evidence="1" type="ORF">JG687_00009960</name>
</gene>
<evidence type="ECO:0000313" key="2">
    <source>
        <dbReference type="Proteomes" id="UP000688947"/>
    </source>
</evidence>
<reference evidence="1" key="1">
    <citation type="submission" date="2021-01" db="EMBL/GenBank/DDBJ databases">
        <title>Phytophthora aleatoria, a newly-described species from Pinus radiata is distinct from Phytophthora cactorum isolates based on comparative genomics.</title>
        <authorList>
            <person name="Mcdougal R."/>
            <person name="Panda P."/>
            <person name="Williams N."/>
            <person name="Studholme D.J."/>
        </authorList>
    </citation>
    <scope>NUCLEOTIDE SEQUENCE</scope>
    <source>
        <strain evidence="1">NZFS 3830</strain>
    </source>
</reference>
<dbReference type="EMBL" id="JAENGZ010000542">
    <property type="protein sequence ID" value="KAG6957475.1"/>
    <property type="molecule type" value="Genomic_DNA"/>
</dbReference>
<name>A0A8T1U8I8_9STRA</name>